<keyword evidence="6" id="KW-0624">Polysaccharide degradation</keyword>
<evidence type="ECO:0000256" key="3">
    <source>
        <dbReference type="ARBA" id="ARBA00023001"/>
    </source>
</evidence>
<reference evidence="9" key="1">
    <citation type="journal article" date="2019" name="Int. J. Syst. Evol. Microbiol.">
        <title>The Global Catalogue of Microorganisms (GCM) 10K type strain sequencing project: providing services to taxonomists for standard genome sequencing and annotation.</title>
        <authorList>
            <consortium name="The Broad Institute Genomics Platform"/>
            <consortium name="The Broad Institute Genome Sequencing Center for Infectious Disease"/>
            <person name="Wu L."/>
            <person name="Ma J."/>
        </authorList>
    </citation>
    <scope>NUCLEOTIDE SEQUENCE [LARGE SCALE GENOMIC DNA]</scope>
    <source>
        <strain evidence="9">JCM 18459</strain>
    </source>
</reference>
<accession>A0ABP9P797</accession>
<dbReference type="PANTHER" id="PTHR10353">
    <property type="entry name" value="GLYCOSYL HYDROLASE"/>
    <property type="match status" value="1"/>
</dbReference>
<dbReference type="Gene3D" id="3.20.20.80">
    <property type="entry name" value="Glycosidases"/>
    <property type="match status" value="1"/>
</dbReference>
<dbReference type="InterPro" id="IPR017736">
    <property type="entry name" value="Glyco_hydro_1_beta-glucosidase"/>
</dbReference>
<sequence length="443" mass="47481">MADLPRLPAGFVLGTSTASYQIEGAWDADGKGPSVWDTFAAEPGRIGDGSDGRVACDHYHRWTEDVALLRELGAGGYRFSIAWPRVQPGGSGPVNAAGLDFYDRLVDALVEAGVAPMATLFHWDLPQTLQDAGGWPSRETAERFADYAAACVERLGDRVAQWVPVNEPNVVTLLGHGLGWHAPGLELGFDALPVAHHLNLAHGRALAALRAGGARAVGTASNHAPVRAVSESEADRGAAELFDALWNRLFGDPVLLGRYPDLLADALPVADGDLEAIAAPLDFYGLNYCNPQAVAAAPEGAAIPFELREVTGYPTTDFGWPVAPDGLREQIAILGERYPGLPPIVITENGCSYGTGPDADGVVDDQPRIDYLDAHLRAVAAAIDDGADVRGYYCWSLLDNFEWAEGYAQRFGLVHVDYDTLVRTPKRSFRWYADVVRAQAAPG</sequence>
<keyword evidence="9" id="KW-1185">Reference proteome</keyword>
<keyword evidence="5 7" id="KW-0326">Glycosidase</keyword>
<evidence type="ECO:0000256" key="6">
    <source>
        <dbReference type="ARBA" id="ARBA00023326"/>
    </source>
</evidence>
<dbReference type="SUPFAM" id="SSF51445">
    <property type="entry name" value="(Trans)glycosidases"/>
    <property type="match status" value="1"/>
</dbReference>
<dbReference type="EC" id="3.2.1.21" evidence="7"/>
<evidence type="ECO:0000256" key="4">
    <source>
        <dbReference type="ARBA" id="ARBA00023277"/>
    </source>
</evidence>
<evidence type="ECO:0000256" key="2">
    <source>
        <dbReference type="ARBA" id="ARBA00022801"/>
    </source>
</evidence>
<name>A0ABP9P797_9ACTN</name>
<keyword evidence="2 7" id="KW-0378">Hydrolase</keyword>
<dbReference type="PRINTS" id="PR00131">
    <property type="entry name" value="GLHYDRLASE1"/>
</dbReference>
<evidence type="ECO:0000256" key="5">
    <source>
        <dbReference type="ARBA" id="ARBA00023295"/>
    </source>
</evidence>
<dbReference type="InterPro" id="IPR001360">
    <property type="entry name" value="Glyco_hydro_1"/>
</dbReference>
<organism evidence="8 9">
    <name type="scientific">Nocardioides marinquilinus</name>
    <dbReference type="NCBI Taxonomy" id="1210400"/>
    <lineage>
        <taxon>Bacteria</taxon>
        <taxon>Bacillati</taxon>
        <taxon>Actinomycetota</taxon>
        <taxon>Actinomycetes</taxon>
        <taxon>Propionibacteriales</taxon>
        <taxon>Nocardioidaceae</taxon>
        <taxon>Nocardioides</taxon>
    </lineage>
</organism>
<dbReference type="EMBL" id="BAABKG010000001">
    <property type="protein sequence ID" value="GAA5141971.1"/>
    <property type="molecule type" value="Genomic_DNA"/>
</dbReference>
<evidence type="ECO:0000256" key="7">
    <source>
        <dbReference type="RuleBase" id="RU361175"/>
    </source>
</evidence>
<comment type="similarity">
    <text evidence="1 7">Belongs to the glycosyl hydrolase 1 family.</text>
</comment>
<dbReference type="RefSeq" id="WP_345454134.1">
    <property type="nucleotide sequence ID" value="NZ_BAABKG010000001.1"/>
</dbReference>
<evidence type="ECO:0000256" key="1">
    <source>
        <dbReference type="ARBA" id="ARBA00010838"/>
    </source>
</evidence>
<dbReference type="NCBIfam" id="TIGR03356">
    <property type="entry name" value="BGL"/>
    <property type="match status" value="1"/>
</dbReference>
<dbReference type="Proteomes" id="UP001500221">
    <property type="component" value="Unassembled WGS sequence"/>
</dbReference>
<protein>
    <recommendedName>
        <fullName evidence="7">Beta-glucosidase</fullName>
        <ecNumber evidence="7">3.2.1.21</ecNumber>
    </recommendedName>
</protein>
<evidence type="ECO:0000313" key="9">
    <source>
        <dbReference type="Proteomes" id="UP001500221"/>
    </source>
</evidence>
<gene>
    <name evidence="8" type="ORF">GCM10023340_04650</name>
</gene>
<keyword evidence="4" id="KW-0119">Carbohydrate metabolism</keyword>
<keyword evidence="3" id="KW-0136">Cellulose degradation</keyword>
<dbReference type="PANTHER" id="PTHR10353:SF36">
    <property type="entry name" value="LP05116P"/>
    <property type="match status" value="1"/>
</dbReference>
<comment type="caution">
    <text evidence="8">The sequence shown here is derived from an EMBL/GenBank/DDBJ whole genome shotgun (WGS) entry which is preliminary data.</text>
</comment>
<dbReference type="Pfam" id="PF00232">
    <property type="entry name" value="Glyco_hydro_1"/>
    <property type="match status" value="1"/>
</dbReference>
<comment type="catalytic activity">
    <reaction evidence="7">
        <text>Hydrolysis of terminal, non-reducing beta-D-glucosyl residues with release of beta-D-glucose.</text>
        <dbReference type="EC" id="3.2.1.21"/>
    </reaction>
</comment>
<proteinExistence type="inferred from homology"/>
<dbReference type="InterPro" id="IPR017853">
    <property type="entry name" value="GH"/>
</dbReference>
<evidence type="ECO:0000313" key="8">
    <source>
        <dbReference type="EMBL" id="GAA5141971.1"/>
    </source>
</evidence>